<sequence>MTIDKPTIINMTLADIGVGPVFSVDDGSELSENVALVWQRTVDQIFGLHDWSFALKTFKNRVRSEEPENGWRYAFDLPGVRIGNPLKNMEQAGASPRPLRQFTIEEGLLYANCRETWSLCKFLVSPDIWPPDFRSAFVVAFGGYLAVPIWQDENLRADRLQEAFGSPSQQGGGGLFGRLMAQDKTSRPVGEPMEGDSPLINVRPQGAGDGGDAWYGRW</sequence>
<dbReference type="RefSeq" id="WP_071207446.1">
    <property type="nucleotide sequence ID" value="NZ_MBFB02000017.1"/>
</dbReference>
<dbReference type="EMBL" id="QUSG01000008">
    <property type="protein sequence ID" value="KAA3526124.1"/>
    <property type="molecule type" value="Genomic_DNA"/>
</dbReference>
<dbReference type="AlphaFoldDB" id="A0A1S2E0L2"/>
<gene>
    <name evidence="2" type="ORF">DXT89_16500</name>
</gene>
<evidence type="ECO:0000313" key="3">
    <source>
        <dbReference type="Proteomes" id="UP000436911"/>
    </source>
</evidence>
<feature type="region of interest" description="Disordered" evidence="1">
    <location>
        <begin position="184"/>
        <end position="211"/>
    </location>
</feature>
<evidence type="ECO:0000256" key="1">
    <source>
        <dbReference type="SAM" id="MobiDB-lite"/>
    </source>
</evidence>
<evidence type="ECO:0000313" key="2">
    <source>
        <dbReference type="EMBL" id="KAA3526124.1"/>
    </source>
</evidence>
<accession>A0A1S2E0L2</accession>
<dbReference type="Proteomes" id="UP000436911">
    <property type="component" value="Unassembled WGS sequence"/>
</dbReference>
<comment type="caution">
    <text evidence="2">The sequence shown here is derived from an EMBL/GenBank/DDBJ whole genome shotgun (WGS) entry which is preliminary data.</text>
</comment>
<protein>
    <submittedName>
        <fullName evidence="2">Uncharacterized protein</fullName>
    </submittedName>
</protein>
<dbReference type="OrthoDB" id="8441904at2"/>
<proteinExistence type="predicted"/>
<organism evidence="2 3">
    <name type="scientific">Agrobacterium vitis</name>
    <name type="common">Rhizobium vitis</name>
    <dbReference type="NCBI Taxonomy" id="373"/>
    <lineage>
        <taxon>Bacteria</taxon>
        <taxon>Pseudomonadati</taxon>
        <taxon>Pseudomonadota</taxon>
        <taxon>Alphaproteobacteria</taxon>
        <taxon>Hyphomicrobiales</taxon>
        <taxon>Rhizobiaceae</taxon>
        <taxon>Rhizobium/Agrobacterium group</taxon>
        <taxon>Agrobacterium</taxon>
    </lineage>
</organism>
<name>A0A1S2E0L2_AGRVI</name>
<reference evidence="2 3" key="1">
    <citation type="submission" date="2018-08" db="EMBL/GenBank/DDBJ databases">
        <title>Genome sequencing of Agrobacterium vitis strain ICMP 10754.</title>
        <authorList>
            <person name="Visnovsky S.B."/>
            <person name="Pitman A.R."/>
        </authorList>
    </citation>
    <scope>NUCLEOTIDE SEQUENCE [LARGE SCALE GENOMIC DNA]</scope>
    <source>
        <strain evidence="2 3">ICMP 10754</strain>
    </source>
</reference>